<keyword evidence="1" id="KW-0614">Plasmid</keyword>
<name>A0A2I8SVK2_ECOLX</name>
<dbReference type="EMBL" id="CP026405">
    <property type="protein sequence ID" value="AUY05992.1"/>
    <property type="molecule type" value="Genomic_DNA"/>
</dbReference>
<accession>A0A2I8SVK2</accession>
<sequence length="93" mass="10352">MSESVRRSTPMVKIKVLPSFVGVPFPSVLLIVAGLLNGPLWGFAAFVFHIVIKRYIYREYRRLPYPMPTGSRPMDELSDLLVKGDTGGIFPAA</sequence>
<geneLocation type="plasmid" evidence="2">
    <name>peco-c85f</name>
</geneLocation>
<evidence type="ECO:0000313" key="2">
    <source>
        <dbReference type="Proteomes" id="UP000239554"/>
    </source>
</evidence>
<evidence type="ECO:0000313" key="1">
    <source>
        <dbReference type="EMBL" id="AUY05992.1"/>
    </source>
</evidence>
<proteinExistence type="predicted"/>
<dbReference type="Proteomes" id="UP000239554">
    <property type="component" value="Plasmid pECO-c85f"/>
</dbReference>
<organism evidence="1 2">
    <name type="scientific">Escherichia coli</name>
    <dbReference type="NCBI Taxonomy" id="562"/>
    <lineage>
        <taxon>Bacteria</taxon>
        <taxon>Pseudomonadati</taxon>
        <taxon>Pseudomonadota</taxon>
        <taxon>Gammaproteobacteria</taxon>
        <taxon>Enterobacterales</taxon>
        <taxon>Enterobacteriaceae</taxon>
        <taxon>Escherichia</taxon>
    </lineage>
</organism>
<dbReference type="AlphaFoldDB" id="A0A2I8SVK2"/>
<protein>
    <submittedName>
        <fullName evidence="1">Uncharacterized protein</fullName>
    </submittedName>
</protein>
<reference evidence="1 2" key="1">
    <citation type="journal article" date="2018" name="MBio">
        <title>Genomic Analysis of Hospital Plumbing Reveals Diverse Reservoir of Bacterial Plasmids Conferring Carbapenem Resistance.</title>
        <authorList>
            <consortium name="NISC Comparative Sequencing Program"/>
            <person name="Weingarten R.A."/>
            <person name="Johnson R.C."/>
            <person name="Conlan S."/>
            <person name="Ramsburg A.M."/>
            <person name="Dekker J.P."/>
            <person name="Lau A.F."/>
            <person name="Khil P."/>
            <person name="Odom R.T."/>
            <person name="Deming C."/>
            <person name="Park M."/>
            <person name="Thomas P.J."/>
            <person name="Henderson D.K."/>
            <person name="Palmore T.N."/>
            <person name="Segre J.A."/>
            <person name="Frank K.M."/>
        </authorList>
    </citation>
    <scope>NUCLEOTIDE SEQUENCE [LARGE SCALE GENOMIC DNA]</scope>
    <source>
        <strain evidence="1 2">ECONIH4</strain>
        <plasmid evidence="2">peco-c85f</plasmid>
    </source>
</reference>
<gene>
    <name evidence="1" type="ORF">C3F40_30980</name>
</gene>